<evidence type="ECO:0000313" key="1">
    <source>
        <dbReference type="EMBL" id="MBX35526.1"/>
    </source>
</evidence>
<name>A0A2P2MZA7_RHIMU</name>
<sequence length="22" mass="2529">MQLKEIISITSMGRIKNHSSRV</sequence>
<dbReference type="EMBL" id="GGEC01055042">
    <property type="protein sequence ID" value="MBX35526.1"/>
    <property type="molecule type" value="Transcribed_RNA"/>
</dbReference>
<protein>
    <submittedName>
        <fullName evidence="1">Uncharacterized protein</fullName>
    </submittedName>
</protein>
<reference evidence="1" key="1">
    <citation type="submission" date="2018-02" db="EMBL/GenBank/DDBJ databases">
        <title>Rhizophora mucronata_Transcriptome.</title>
        <authorList>
            <person name="Meera S.P."/>
            <person name="Sreeshan A."/>
            <person name="Augustine A."/>
        </authorList>
    </citation>
    <scope>NUCLEOTIDE SEQUENCE</scope>
    <source>
        <tissue evidence="1">Leaf</tissue>
    </source>
</reference>
<organism evidence="1">
    <name type="scientific">Rhizophora mucronata</name>
    <name type="common">Asiatic mangrove</name>
    <dbReference type="NCBI Taxonomy" id="61149"/>
    <lineage>
        <taxon>Eukaryota</taxon>
        <taxon>Viridiplantae</taxon>
        <taxon>Streptophyta</taxon>
        <taxon>Embryophyta</taxon>
        <taxon>Tracheophyta</taxon>
        <taxon>Spermatophyta</taxon>
        <taxon>Magnoliopsida</taxon>
        <taxon>eudicotyledons</taxon>
        <taxon>Gunneridae</taxon>
        <taxon>Pentapetalae</taxon>
        <taxon>rosids</taxon>
        <taxon>fabids</taxon>
        <taxon>Malpighiales</taxon>
        <taxon>Rhizophoraceae</taxon>
        <taxon>Rhizophora</taxon>
    </lineage>
</organism>
<accession>A0A2P2MZA7</accession>
<dbReference type="AlphaFoldDB" id="A0A2P2MZA7"/>
<proteinExistence type="predicted"/>